<dbReference type="Pfam" id="PF08925">
    <property type="entry name" value="DUF1907"/>
    <property type="match status" value="1"/>
</dbReference>
<dbReference type="PANTHER" id="PTHR13204:SF1">
    <property type="entry name" value="ESTER HYDROLASE C11ORF54"/>
    <property type="match status" value="1"/>
</dbReference>
<dbReference type="Proteomes" id="UP001152759">
    <property type="component" value="Chromosome 5"/>
</dbReference>
<name>A0A9P0F7D4_BEMTA</name>
<dbReference type="AlphaFoldDB" id="A0A9P0F7D4"/>
<dbReference type="GO" id="GO:0005634">
    <property type="term" value="C:nucleus"/>
    <property type="evidence" value="ECO:0007669"/>
    <property type="project" value="UniProtKB-SubCell"/>
</dbReference>
<gene>
    <name evidence="8" type="ORF">BEMITA_LOCUS9657</name>
</gene>
<keyword evidence="6" id="KW-0539">Nucleus</keyword>
<dbReference type="PANTHER" id="PTHR13204">
    <property type="entry name" value="PTD012 PROTEIN"/>
    <property type="match status" value="1"/>
</dbReference>
<evidence type="ECO:0000313" key="9">
    <source>
        <dbReference type="Proteomes" id="UP001152759"/>
    </source>
</evidence>
<dbReference type="SUPFAM" id="SSF117856">
    <property type="entry name" value="AF0104/ALDC/Ptd012-like"/>
    <property type="match status" value="1"/>
</dbReference>
<evidence type="ECO:0000256" key="1">
    <source>
        <dbReference type="ARBA" id="ARBA00004123"/>
    </source>
</evidence>
<evidence type="ECO:0000256" key="2">
    <source>
        <dbReference type="ARBA" id="ARBA00011245"/>
    </source>
</evidence>
<accession>A0A9P0F7D4</accession>
<evidence type="ECO:0000256" key="4">
    <source>
        <dbReference type="ARBA" id="ARBA00022801"/>
    </source>
</evidence>
<evidence type="ECO:0000256" key="6">
    <source>
        <dbReference type="ARBA" id="ARBA00023242"/>
    </source>
</evidence>
<keyword evidence="4" id="KW-0378">Hydrolase</keyword>
<protein>
    <recommendedName>
        <fullName evidence="7">DUF1907 domain-containing protein</fullName>
    </recommendedName>
</protein>
<proteinExistence type="predicted"/>
<dbReference type="CDD" id="cd17298">
    <property type="entry name" value="DUF1907"/>
    <property type="match status" value="1"/>
</dbReference>
<keyword evidence="5" id="KW-0862">Zinc</keyword>
<dbReference type="GO" id="GO:0016788">
    <property type="term" value="F:hydrolase activity, acting on ester bonds"/>
    <property type="evidence" value="ECO:0007669"/>
    <property type="project" value="TreeGrafter"/>
</dbReference>
<dbReference type="SMART" id="SM01168">
    <property type="entry name" value="DUF1907"/>
    <property type="match status" value="1"/>
</dbReference>
<evidence type="ECO:0000256" key="5">
    <source>
        <dbReference type="ARBA" id="ARBA00022833"/>
    </source>
</evidence>
<evidence type="ECO:0000256" key="3">
    <source>
        <dbReference type="ARBA" id="ARBA00022723"/>
    </source>
</evidence>
<reference evidence="8" key="1">
    <citation type="submission" date="2021-12" db="EMBL/GenBank/DDBJ databases">
        <authorList>
            <person name="King R."/>
        </authorList>
    </citation>
    <scope>NUCLEOTIDE SEQUENCE</scope>
</reference>
<organism evidence="8 9">
    <name type="scientific">Bemisia tabaci</name>
    <name type="common">Sweetpotato whitefly</name>
    <name type="synonym">Aleurodes tabaci</name>
    <dbReference type="NCBI Taxonomy" id="7038"/>
    <lineage>
        <taxon>Eukaryota</taxon>
        <taxon>Metazoa</taxon>
        <taxon>Ecdysozoa</taxon>
        <taxon>Arthropoda</taxon>
        <taxon>Hexapoda</taxon>
        <taxon>Insecta</taxon>
        <taxon>Pterygota</taxon>
        <taxon>Neoptera</taxon>
        <taxon>Paraneoptera</taxon>
        <taxon>Hemiptera</taxon>
        <taxon>Sternorrhyncha</taxon>
        <taxon>Aleyrodoidea</taxon>
        <taxon>Aleyrodidae</taxon>
        <taxon>Aleyrodinae</taxon>
        <taxon>Bemisia</taxon>
    </lineage>
</organism>
<evidence type="ECO:0000259" key="7">
    <source>
        <dbReference type="SMART" id="SM01168"/>
    </source>
</evidence>
<dbReference type="EMBL" id="OU963866">
    <property type="protein sequence ID" value="CAH0390993.1"/>
    <property type="molecule type" value="Genomic_DNA"/>
</dbReference>
<feature type="domain" description="DUF1907" evidence="7">
    <location>
        <begin position="26"/>
        <end position="306"/>
    </location>
</feature>
<evidence type="ECO:0000313" key="8">
    <source>
        <dbReference type="EMBL" id="CAH0390993.1"/>
    </source>
</evidence>
<sequence>MSLPLKSLLFEKADLVCPPLEEVAKVLEKGLSASFKSATVEVVDCPDLTQEPFHLTSKGLGGSPSLLEIGGPPYLLPLVKRDKVYDLKEVPELLGSKSVAVIGAGAGPWPYAGTNCEGVFNLSINNGKVTNGSRIGKVDPATGTKHHAEILPDNETRCALLANLFCSEGKTDKVLKVHCKGRTDDMDFITTVKLAIHAKYKDQPIGFGGAFLLKEGKVKQHVMPDFSKTPINSDEDLNKWLKFFEMSAPLVAVGTFATCDPGLDLRLQHFHSFGLHGEAGHYHYDTTPETVEYLGYFSLAKVVYRLDRPAETHQFGRD</sequence>
<dbReference type="GO" id="GO:0008270">
    <property type="term" value="F:zinc ion binding"/>
    <property type="evidence" value="ECO:0007669"/>
    <property type="project" value="TreeGrafter"/>
</dbReference>
<comment type="subcellular location">
    <subcellularLocation>
        <location evidence="1">Nucleus</location>
    </subcellularLocation>
</comment>
<comment type="subunit">
    <text evidence="2">Monomer.</text>
</comment>
<keyword evidence="9" id="KW-1185">Reference proteome</keyword>
<keyword evidence="3" id="KW-0479">Metal-binding</keyword>
<dbReference type="InterPro" id="IPR015021">
    <property type="entry name" value="C11orf54_DUF1907"/>
</dbReference>